<protein>
    <submittedName>
        <fullName evidence="2">Uncharacterized protein</fullName>
    </submittedName>
</protein>
<keyword evidence="3" id="KW-1185">Reference proteome</keyword>
<dbReference type="Proteomes" id="UP000075714">
    <property type="component" value="Unassembled WGS sequence"/>
</dbReference>
<reference evidence="3" key="1">
    <citation type="journal article" date="2016" name="Nat. Commun.">
        <title>The Gonium pectorale genome demonstrates co-option of cell cycle regulation during the evolution of multicellularity.</title>
        <authorList>
            <person name="Hanschen E.R."/>
            <person name="Marriage T.N."/>
            <person name="Ferris P.J."/>
            <person name="Hamaji T."/>
            <person name="Toyoda A."/>
            <person name="Fujiyama A."/>
            <person name="Neme R."/>
            <person name="Noguchi H."/>
            <person name="Minakuchi Y."/>
            <person name="Suzuki M."/>
            <person name="Kawai-Toyooka H."/>
            <person name="Smith D.R."/>
            <person name="Sparks H."/>
            <person name="Anderson J."/>
            <person name="Bakaric R."/>
            <person name="Luria V."/>
            <person name="Karger A."/>
            <person name="Kirschner M.W."/>
            <person name="Durand P.M."/>
            <person name="Michod R.E."/>
            <person name="Nozaki H."/>
            <person name="Olson B.J."/>
        </authorList>
    </citation>
    <scope>NUCLEOTIDE SEQUENCE [LARGE SCALE GENOMIC DNA]</scope>
    <source>
        <strain evidence="3">NIES-2863</strain>
    </source>
</reference>
<evidence type="ECO:0000313" key="3">
    <source>
        <dbReference type="Proteomes" id="UP000075714"/>
    </source>
</evidence>
<dbReference type="AlphaFoldDB" id="A0A150FWE6"/>
<sequence>MLLRPVDETRDYKLSFDRQQRAALVAVAVAPPPGLHFRSKDTLPHYADLPFVDTRLPLRMLTHLAESMNSAAAAAGTAATVGCAGGGSAAAAAASAAEAEAEAAPAAMVAAAAAGIGGGASAASCPVTCHAIKLHGGAWQRSRRLHFKGYVAVGEYLGLLERLGLQAAPREEYEARHSFDLQWLRSEGLTQLLHNGREVHLQPQHQPQRQPQSEGGRPQGQPRPQRAGAAQWEGDHAAAAALEPRGARAGAGAWCGADPAPAEAEADAEAQEGSNVRGPGAQADAQAEAGGEENAEAAPAAAPTAGVTWYGSRHAPLLLAVPSGGRPLNGLTAAEALAAATAFVRRYHDPRADWDEAQGFCLMLIPLTVQSALLAASAAAAAAAPCAVANAGAIRAGPACAASAHAPAV</sequence>
<dbReference type="EMBL" id="LSYV01000239">
    <property type="protein sequence ID" value="KXZ41931.1"/>
    <property type="molecule type" value="Genomic_DNA"/>
</dbReference>
<name>A0A150FWE6_GONPE</name>
<dbReference type="OrthoDB" id="10680338at2759"/>
<accession>A0A150FWE6</accession>
<feature type="compositionally biased region" description="Low complexity" evidence="1">
    <location>
        <begin position="250"/>
        <end position="263"/>
    </location>
</feature>
<proteinExistence type="predicted"/>
<feature type="compositionally biased region" description="Low complexity" evidence="1">
    <location>
        <begin position="202"/>
        <end position="234"/>
    </location>
</feature>
<feature type="region of interest" description="Disordered" evidence="1">
    <location>
        <begin position="200"/>
        <end position="234"/>
    </location>
</feature>
<evidence type="ECO:0000256" key="1">
    <source>
        <dbReference type="SAM" id="MobiDB-lite"/>
    </source>
</evidence>
<organism evidence="2 3">
    <name type="scientific">Gonium pectorale</name>
    <name type="common">Green alga</name>
    <dbReference type="NCBI Taxonomy" id="33097"/>
    <lineage>
        <taxon>Eukaryota</taxon>
        <taxon>Viridiplantae</taxon>
        <taxon>Chlorophyta</taxon>
        <taxon>core chlorophytes</taxon>
        <taxon>Chlorophyceae</taxon>
        <taxon>CS clade</taxon>
        <taxon>Chlamydomonadales</taxon>
        <taxon>Volvocaceae</taxon>
        <taxon>Gonium</taxon>
    </lineage>
</organism>
<comment type="caution">
    <text evidence="2">The sequence shown here is derived from an EMBL/GenBank/DDBJ whole genome shotgun (WGS) entry which is preliminary data.</text>
</comment>
<feature type="region of interest" description="Disordered" evidence="1">
    <location>
        <begin position="250"/>
        <end position="300"/>
    </location>
</feature>
<gene>
    <name evidence="2" type="ORF">GPECTOR_240g573</name>
</gene>
<feature type="compositionally biased region" description="Low complexity" evidence="1">
    <location>
        <begin position="278"/>
        <end position="289"/>
    </location>
</feature>
<evidence type="ECO:0000313" key="2">
    <source>
        <dbReference type="EMBL" id="KXZ41931.1"/>
    </source>
</evidence>